<evidence type="ECO:0000256" key="7">
    <source>
        <dbReference type="ARBA" id="ARBA00022989"/>
    </source>
</evidence>
<dbReference type="Gene3D" id="1.10.287.130">
    <property type="match status" value="1"/>
</dbReference>
<dbReference type="EMBL" id="CP000472">
    <property type="protein sequence ID" value="ACJ27476.1"/>
    <property type="molecule type" value="Genomic_DNA"/>
</dbReference>
<dbReference type="PANTHER" id="PTHR45436:SF16">
    <property type="entry name" value="HISTIDINE KINASE"/>
    <property type="match status" value="1"/>
</dbReference>
<dbReference type="CDD" id="cd00075">
    <property type="entry name" value="HATPase"/>
    <property type="match status" value="1"/>
</dbReference>
<keyword evidence="8" id="KW-0472">Membrane</keyword>
<dbReference type="InterPro" id="IPR036890">
    <property type="entry name" value="HATPase_C_sf"/>
</dbReference>
<dbReference type="InterPro" id="IPR050428">
    <property type="entry name" value="TCS_sensor_his_kinase"/>
</dbReference>
<proteinExistence type="predicted"/>
<protein>
    <recommendedName>
        <fullName evidence="2">histidine kinase</fullName>
        <ecNumber evidence="2">2.7.13.3</ecNumber>
    </recommendedName>
</protein>
<dbReference type="SUPFAM" id="SSF47384">
    <property type="entry name" value="Homodimeric domain of signal transducing histidine kinase"/>
    <property type="match status" value="1"/>
</dbReference>
<dbReference type="InterPro" id="IPR005467">
    <property type="entry name" value="His_kinase_dom"/>
</dbReference>
<evidence type="ECO:0000313" key="11">
    <source>
        <dbReference type="Proteomes" id="UP000000753"/>
    </source>
</evidence>
<feature type="transmembrane region" description="Helical" evidence="8">
    <location>
        <begin position="20"/>
        <end position="42"/>
    </location>
</feature>
<comment type="catalytic activity">
    <reaction evidence="1">
        <text>ATP + protein L-histidine = ADP + protein N-phospho-L-histidine.</text>
        <dbReference type="EC" id="2.7.13.3"/>
    </reaction>
</comment>
<evidence type="ECO:0000256" key="8">
    <source>
        <dbReference type="SAM" id="Phobius"/>
    </source>
</evidence>
<keyword evidence="5 8" id="KW-0812">Transmembrane</keyword>
<organism evidence="10 11">
    <name type="scientific">Shewanella piezotolerans (strain WP3 / JCM 13877)</name>
    <dbReference type="NCBI Taxonomy" id="225849"/>
    <lineage>
        <taxon>Bacteria</taxon>
        <taxon>Pseudomonadati</taxon>
        <taxon>Pseudomonadota</taxon>
        <taxon>Gammaproteobacteria</taxon>
        <taxon>Alteromonadales</taxon>
        <taxon>Shewanellaceae</taxon>
        <taxon>Shewanella</taxon>
    </lineage>
</organism>
<sequence length="448" mass="49886">MLNNLTNRAPLAASLPHKLMWYFSAIALMIGLTLYLCVVGLSQWIEDEVNQRELASSAPFAIKQFQQGAKQPLKIGLHVNAYYSATLIPQQYGDLSQFPAEFLGEVVDRNQAGFLHEVFNFKSSNEKDPATKSEIFLYRNQFELNGETVPLYLIMPSENVELSQSQWNAINLFVFSFICVLFMLFGFAIHKLSSRLVDPVKQLVKQLKSPTKHSTFSVTPQSAAEFRDLANTLNDYRQQNEMMIKQEQAFARYASHELRTPLTVISGAAKLQEQNNAAEFQARQRSRIQRAALDMQHTIDALLNLVKQENATSSTAPRTLQQAEIESITQPLQALANSKGIKLSIDFKQAPVIKPTPAVLRMLLSNLISNAINASDSGEITISVNSDEITISDKGRGLSASEHDSANGHGLGLLIVDSLCQRYQWQFSLSDTQPTGCCARLTLPQTDS</sequence>
<dbReference type="Gene3D" id="3.30.565.10">
    <property type="entry name" value="Histidine kinase-like ATPase, C-terminal domain"/>
    <property type="match status" value="1"/>
</dbReference>
<dbReference type="CDD" id="cd00082">
    <property type="entry name" value="HisKA"/>
    <property type="match status" value="1"/>
</dbReference>
<dbReference type="InterPro" id="IPR003594">
    <property type="entry name" value="HATPase_dom"/>
</dbReference>
<dbReference type="HOGENOM" id="CLU_000445_89_37_6"/>
<keyword evidence="6 10" id="KW-0418">Kinase</keyword>
<feature type="domain" description="Histidine kinase" evidence="9">
    <location>
        <begin position="253"/>
        <end position="447"/>
    </location>
</feature>
<dbReference type="Pfam" id="PF00512">
    <property type="entry name" value="HisKA"/>
    <property type="match status" value="1"/>
</dbReference>
<dbReference type="InterPro" id="IPR003661">
    <property type="entry name" value="HisK_dim/P_dom"/>
</dbReference>
<dbReference type="SMART" id="SM00388">
    <property type="entry name" value="HisKA"/>
    <property type="match status" value="1"/>
</dbReference>
<evidence type="ECO:0000256" key="6">
    <source>
        <dbReference type="ARBA" id="ARBA00022777"/>
    </source>
</evidence>
<gene>
    <name evidence="10" type="ordered locus">swp_0658</name>
</gene>
<dbReference type="eggNOG" id="COG0642">
    <property type="taxonomic scope" value="Bacteria"/>
</dbReference>
<keyword evidence="7 8" id="KW-1133">Transmembrane helix</keyword>
<dbReference type="GO" id="GO:0005886">
    <property type="term" value="C:plasma membrane"/>
    <property type="evidence" value="ECO:0007669"/>
    <property type="project" value="TreeGrafter"/>
</dbReference>
<dbReference type="SUPFAM" id="SSF55874">
    <property type="entry name" value="ATPase domain of HSP90 chaperone/DNA topoisomerase II/histidine kinase"/>
    <property type="match status" value="1"/>
</dbReference>
<dbReference type="AlphaFoldDB" id="B8CIK0"/>
<feature type="transmembrane region" description="Helical" evidence="8">
    <location>
        <begin position="169"/>
        <end position="189"/>
    </location>
</feature>
<dbReference type="InterPro" id="IPR036097">
    <property type="entry name" value="HisK_dim/P_sf"/>
</dbReference>
<dbReference type="SMART" id="SM00387">
    <property type="entry name" value="HATPase_c"/>
    <property type="match status" value="1"/>
</dbReference>
<name>B8CIK0_SHEPW</name>
<reference evidence="10 11" key="1">
    <citation type="journal article" date="2008" name="PLoS ONE">
        <title>Environmental adaptation: genomic analysis of the piezotolerant and psychrotolerant deep-sea iron reducing bacterium Shewanella piezotolerans WP3.</title>
        <authorList>
            <person name="Wang F."/>
            <person name="Wang J."/>
            <person name="Jian H."/>
            <person name="Zhang B."/>
            <person name="Li S."/>
            <person name="Wang F."/>
            <person name="Zeng X."/>
            <person name="Gao L."/>
            <person name="Bartlett D.H."/>
            <person name="Yu J."/>
            <person name="Hu S."/>
            <person name="Xiao X."/>
        </authorList>
    </citation>
    <scope>NUCLEOTIDE SEQUENCE [LARGE SCALE GENOMIC DNA]</scope>
    <source>
        <strain evidence="11">WP3 / JCM 13877</strain>
    </source>
</reference>
<evidence type="ECO:0000256" key="5">
    <source>
        <dbReference type="ARBA" id="ARBA00022692"/>
    </source>
</evidence>
<dbReference type="PROSITE" id="PS50109">
    <property type="entry name" value="HIS_KIN"/>
    <property type="match status" value="1"/>
</dbReference>
<evidence type="ECO:0000256" key="4">
    <source>
        <dbReference type="ARBA" id="ARBA00022679"/>
    </source>
</evidence>
<keyword evidence="4" id="KW-0808">Transferase</keyword>
<dbReference type="PANTHER" id="PTHR45436">
    <property type="entry name" value="SENSOR HISTIDINE KINASE YKOH"/>
    <property type="match status" value="1"/>
</dbReference>
<dbReference type="RefSeq" id="WP_020910857.1">
    <property type="nucleotide sequence ID" value="NC_011566.1"/>
</dbReference>
<dbReference type="Pfam" id="PF02518">
    <property type="entry name" value="HATPase_c"/>
    <property type="match status" value="1"/>
</dbReference>
<dbReference type="Proteomes" id="UP000000753">
    <property type="component" value="Chromosome"/>
</dbReference>
<evidence type="ECO:0000313" key="10">
    <source>
        <dbReference type="EMBL" id="ACJ27476.1"/>
    </source>
</evidence>
<evidence type="ECO:0000256" key="2">
    <source>
        <dbReference type="ARBA" id="ARBA00012438"/>
    </source>
</evidence>
<accession>B8CIK0</accession>
<dbReference type="EC" id="2.7.13.3" evidence="2"/>
<evidence type="ECO:0000256" key="3">
    <source>
        <dbReference type="ARBA" id="ARBA00022553"/>
    </source>
</evidence>
<dbReference type="GO" id="GO:0000155">
    <property type="term" value="F:phosphorelay sensor kinase activity"/>
    <property type="evidence" value="ECO:0007669"/>
    <property type="project" value="InterPro"/>
</dbReference>
<evidence type="ECO:0000256" key="1">
    <source>
        <dbReference type="ARBA" id="ARBA00000085"/>
    </source>
</evidence>
<keyword evidence="11" id="KW-1185">Reference proteome</keyword>
<evidence type="ECO:0000259" key="9">
    <source>
        <dbReference type="PROSITE" id="PS50109"/>
    </source>
</evidence>
<keyword evidence="3" id="KW-0597">Phosphoprotein</keyword>
<dbReference type="KEGG" id="swp:swp_0658"/>
<dbReference type="STRING" id="225849.swp_0658"/>